<dbReference type="SUPFAM" id="SSF50494">
    <property type="entry name" value="Trypsin-like serine proteases"/>
    <property type="match status" value="1"/>
</dbReference>
<dbReference type="PANTHER" id="PTHR24252:SF7">
    <property type="entry name" value="HYALIN"/>
    <property type="match status" value="1"/>
</dbReference>
<dbReference type="Pfam" id="PF00089">
    <property type="entry name" value="Trypsin"/>
    <property type="match status" value="1"/>
</dbReference>
<dbReference type="GO" id="GO:0004252">
    <property type="term" value="F:serine-type endopeptidase activity"/>
    <property type="evidence" value="ECO:0007669"/>
    <property type="project" value="InterPro"/>
</dbReference>
<reference evidence="5" key="2">
    <citation type="submission" date="2021-09" db="EMBL/GenBank/DDBJ databases">
        <authorList>
            <person name="Jia N."/>
            <person name="Wang J."/>
            <person name="Shi W."/>
            <person name="Du L."/>
            <person name="Sun Y."/>
            <person name="Zhan W."/>
            <person name="Jiang J."/>
            <person name="Wang Q."/>
            <person name="Zhang B."/>
            <person name="Ji P."/>
            <person name="Sakyi L.B."/>
            <person name="Cui X."/>
            <person name="Yuan T."/>
            <person name="Jiang B."/>
            <person name="Yang W."/>
            <person name="Lam T.T.-Y."/>
            <person name="Chang Q."/>
            <person name="Ding S."/>
            <person name="Wang X."/>
            <person name="Zhu J."/>
            <person name="Ruan X."/>
            <person name="Zhao L."/>
            <person name="Wei J."/>
            <person name="Que T."/>
            <person name="Du C."/>
            <person name="Cheng J."/>
            <person name="Dai P."/>
            <person name="Han X."/>
            <person name="Huang E."/>
            <person name="Gao Y."/>
            <person name="Liu J."/>
            <person name="Shao H."/>
            <person name="Ye R."/>
            <person name="Li L."/>
            <person name="Wei W."/>
            <person name="Wang X."/>
            <person name="Wang C."/>
            <person name="Huo Q."/>
            <person name="Li W."/>
            <person name="Guo W."/>
            <person name="Chen H."/>
            <person name="Chen S."/>
            <person name="Zhou L."/>
            <person name="Zhou L."/>
            <person name="Ni X."/>
            <person name="Tian J."/>
            <person name="Zhou Y."/>
            <person name="Sheng Y."/>
            <person name="Liu T."/>
            <person name="Pan Y."/>
            <person name="Xia L."/>
            <person name="Li J."/>
            <person name="Zhao F."/>
            <person name="Cao W."/>
        </authorList>
    </citation>
    <scope>NUCLEOTIDE SEQUENCE</scope>
    <source>
        <strain evidence="5">Rmic-2018</strain>
        <tissue evidence="5">Larvae</tissue>
    </source>
</reference>
<comment type="caution">
    <text evidence="5">The sequence shown here is derived from an EMBL/GenBank/DDBJ whole genome shotgun (WGS) entry which is preliminary data.</text>
</comment>
<dbReference type="InterPro" id="IPR002172">
    <property type="entry name" value="LDrepeatLR_classA_rpt"/>
</dbReference>
<dbReference type="Pfam" id="PF00057">
    <property type="entry name" value="Ldl_recept_a"/>
    <property type="match status" value="1"/>
</dbReference>
<feature type="domain" description="Peptidase S1" evidence="4">
    <location>
        <begin position="114"/>
        <end position="312"/>
    </location>
</feature>
<feature type="region of interest" description="Disordered" evidence="3">
    <location>
        <begin position="1"/>
        <end position="30"/>
    </location>
</feature>
<dbReference type="SMART" id="SM00192">
    <property type="entry name" value="LDLa"/>
    <property type="match status" value="1"/>
</dbReference>
<name>A0A9J6DXP5_RHIMP</name>
<dbReference type="InterPro" id="IPR036055">
    <property type="entry name" value="LDL_receptor-like_sf"/>
</dbReference>
<keyword evidence="6" id="KW-1185">Reference proteome</keyword>
<dbReference type="Proteomes" id="UP000821866">
    <property type="component" value="Unassembled WGS sequence"/>
</dbReference>
<dbReference type="SUPFAM" id="SSF57424">
    <property type="entry name" value="LDL receptor-like module"/>
    <property type="match status" value="1"/>
</dbReference>
<gene>
    <name evidence="5" type="ORF">HPB51_021140</name>
</gene>
<organism evidence="5 6">
    <name type="scientific">Rhipicephalus microplus</name>
    <name type="common">Cattle tick</name>
    <name type="synonym">Boophilus microplus</name>
    <dbReference type="NCBI Taxonomy" id="6941"/>
    <lineage>
        <taxon>Eukaryota</taxon>
        <taxon>Metazoa</taxon>
        <taxon>Ecdysozoa</taxon>
        <taxon>Arthropoda</taxon>
        <taxon>Chelicerata</taxon>
        <taxon>Arachnida</taxon>
        <taxon>Acari</taxon>
        <taxon>Parasitiformes</taxon>
        <taxon>Ixodida</taxon>
        <taxon>Ixodoidea</taxon>
        <taxon>Ixodidae</taxon>
        <taxon>Rhipicephalinae</taxon>
        <taxon>Rhipicephalus</taxon>
        <taxon>Boophilus</taxon>
    </lineage>
</organism>
<evidence type="ECO:0000259" key="4">
    <source>
        <dbReference type="PROSITE" id="PS50240"/>
    </source>
</evidence>
<evidence type="ECO:0000256" key="1">
    <source>
        <dbReference type="ARBA" id="ARBA00023157"/>
    </source>
</evidence>
<dbReference type="VEuPathDB" id="VectorBase:LOC119170643"/>
<dbReference type="CDD" id="cd00112">
    <property type="entry name" value="LDLa"/>
    <property type="match status" value="1"/>
</dbReference>
<evidence type="ECO:0000313" key="5">
    <source>
        <dbReference type="EMBL" id="KAH8026528.1"/>
    </source>
</evidence>
<dbReference type="Gene3D" id="4.10.400.10">
    <property type="entry name" value="Low-density Lipoprotein Receptor"/>
    <property type="match status" value="1"/>
</dbReference>
<evidence type="ECO:0000256" key="2">
    <source>
        <dbReference type="PROSITE-ProRule" id="PRU00124"/>
    </source>
</evidence>
<dbReference type="PROSITE" id="PS50240">
    <property type="entry name" value="TRYPSIN_DOM"/>
    <property type="match status" value="1"/>
</dbReference>
<dbReference type="PANTHER" id="PTHR24252">
    <property type="entry name" value="ACROSIN-RELATED"/>
    <property type="match status" value="1"/>
</dbReference>
<feature type="disulfide bond" evidence="2">
    <location>
        <begin position="90"/>
        <end position="105"/>
    </location>
</feature>
<sequence>MLTSHGHESHAVLMIRDNETTTVSPESSSTMAAAANVTGEDLQSVTAEAAIGAPSPAEKNDTMHVASHSSTCLGFTCNSGDMCVDHSGVCDGIYDCKDASDEINCECGHWNATLVASSGNFSESGITDAGHSGHWPSIGVLSSKDRHCPAHLISNRWLLASAPCLNESDAGSWTFRFLLSHNASSTPHYSVSVILFNHGLNMSRQPDVALVRLNRTVQVSDQAAPICLPDKKAKPKSCVIAGMHTTTVALMCTSHHSQWELRGWVPQPTMQRLCSERGDGNATAALHALDGGSILHAKHWVLDVVGHGLAVN</sequence>
<dbReference type="PROSITE" id="PS50068">
    <property type="entry name" value="LDLRA_2"/>
    <property type="match status" value="1"/>
</dbReference>
<dbReference type="InterPro" id="IPR043504">
    <property type="entry name" value="Peptidase_S1_PA_chymotrypsin"/>
</dbReference>
<dbReference type="AlphaFoldDB" id="A0A9J6DXP5"/>
<accession>A0A9J6DXP5</accession>
<dbReference type="Gene3D" id="2.40.10.10">
    <property type="entry name" value="Trypsin-like serine proteases"/>
    <property type="match status" value="2"/>
</dbReference>
<evidence type="ECO:0000256" key="3">
    <source>
        <dbReference type="SAM" id="MobiDB-lite"/>
    </source>
</evidence>
<protein>
    <recommendedName>
        <fullName evidence="4">Peptidase S1 domain-containing protein</fullName>
    </recommendedName>
</protein>
<evidence type="ECO:0000313" key="6">
    <source>
        <dbReference type="Proteomes" id="UP000821866"/>
    </source>
</evidence>
<reference evidence="5" key="1">
    <citation type="journal article" date="2020" name="Cell">
        <title>Large-Scale Comparative Analyses of Tick Genomes Elucidate Their Genetic Diversity and Vector Capacities.</title>
        <authorList>
            <consortium name="Tick Genome and Microbiome Consortium (TIGMIC)"/>
            <person name="Jia N."/>
            <person name="Wang J."/>
            <person name="Shi W."/>
            <person name="Du L."/>
            <person name="Sun Y."/>
            <person name="Zhan W."/>
            <person name="Jiang J.F."/>
            <person name="Wang Q."/>
            <person name="Zhang B."/>
            <person name="Ji P."/>
            <person name="Bell-Sakyi L."/>
            <person name="Cui X.M."/>
            <person name="Yuan T.T."/>
            <person name="Jiang B.G."/>
            <person name="Yang W.F."/>
            <person name="Lam T.T."/>
            <person name="Chang Q.C."/>
            <person name="Ding S.J."/>
            <person name="Wang X.J."/>
            <person name="Zhu J.G."/>
            <person name="Ruan X.D."/>
            <person name="Zhao L."/>
            <person name="Wei J.T."/>
            <person name="Ye R.Z."/>
            <person name="Que T.C."/>
            <person name="Du C.H."/>
            <person name="Zhou Y.H."/>
            <person name="Cheng J.X."/>
            <person name="Dai P.F."/>
            <person name="Guo W.B."/>
            <person name="Han X.H."/>
            <person name="Huang E.J."/>
            <person name="Li L.F."/>
            <person name="Wei W."/>
            <person name="Gao Y.C."/>
            <person name="Liu J.Z."/>
            <person name="Shao H.Z."/>
            <person name="Wang X."/>
            <person name="Wang C.C."/>
            <person name="Yang T.C."/>
            <person name="Huo Q.B."/>
            <person name="Li W."/>
            <person name="Chen H.Y."/>
            <person name="Chen S.E."/>
            <person name="Zhou L.G."/>
            <person name="Ni X.B."/>
            <person name="Tian J.H."/>
            <person name="Sheng Y."/>
            <person name="Liu T."/>
            <person name="Pan Y.S."/>
            <person name="Xia L.Y."/>
            <person name="Li J."/>
            <person name="Zhao F."/>
            <person name="Cao W.C."/>
        </authorList>
    </citation>
    <scope>NUCLEOTIDE SEQUENCE</scope>
    <source>
        <strain evidence="5">Rmic-2018</strain>
    </source>
</reference>
<keyword evidence="1 2" id="KW-1015">Disulfide bond</keyword>
<dbReference type="EMBL" id="JABSTU010000007">
    <property type="protein sequence ID" value="KAH8026528.1"/>
    <property type="molecule type" value="Genomic_DNA"/>
</dbReference>
<dbReference type="InterPro" id="IPR001254">
    <property type="entry name" value="Trypsin_dom"/>
</dbReference>
<dbReference type="InterPro" id="IPR009003">
    <property type="entry name" value="Peptidase_S1_PA"/>
</dbReference>
<dbReference type="GO" id="GO:0006508">
    <property type="term" value="P:proteolysis"/>
    <property type="evidence" value="ECO:0007669"/>
    <property type="project" value="InterPro"/>
</dbReference>
<proteinExistence type="predicted"/>
<feature type="compositionally biased region" description="Basic and acidic residues" evidence="3">
    <location>
        <begin position="1"/>
        <end position="10"/>
    </location>
</feature>
<feature type="compositionally biased region" description="Low complexity" evidence="3">
    <location>
        <begin position="20"/>
        <end position="30"/>
    </location>
</feature>
<comment type="caution">
    <text evidence="2">Lacks conserved residue(s) required for the propagation of feature annotation.</text>
</comment>